<dbReference type="PIRSF" id="PIRSF019239">
    <property type="entry name" value="MrpE"/>
    <property type="match status" value="1"/>
</dbReference>
<reference evidence="9 10" key="1">
    <citation type="submission" date="2018-03" db="EMBL/GenBank/DDBJ databases">
        <title>Genome sequence of Clostridium liquoris DSM 100320.</title>
        <authorList>
            <person name="Poehlein A."/>
            <person name="Daniel R."/>
        </authorList>
    </citation>
    <scope>NUCLEOTIDE SEQUENCE [LARGE SCALE GENOMIC DNA]</scope>
    <source>
        <strain evidence="9 10">DSM 100320</strain>
    </source>
</reference>
<keyword evidence="7 8" id="KW-0472">Membrane</keyword>
<feature type="transmembrane region" description="Helical" evidence="8">
    <location>
        <begin position="65"/>
        <end position="84"/>
    </location>
</feature>
<proteinExistence type="inferred from homology"/>
<keyword evidence="6 8" id="KW-1133">Transmembrane helix</keyword>
<evidence type="ECO:0000313" key="9">
    <source>
        <dbReference type="EMBL" id="PRR78726.1"/>
    </source>
</evidence>
<comment type="similarity">
    <text evidence="2">Belongs to the CPA3 antiporters (TC 2.A.63) subunit E family.</text>
</comment>
<dbReference type="InterPro" id="IPR002758">
    <property type="entry name" value="Cation_antiport_E"/>
</dbReference>
<dbReference type="Proteomes" id="UP000239706">
    <property type="component" value="Unassembled WGS sequence"/>
</dbReference>
<organism evidence="9 10">
    <name type="scientific">Clostridium liquoris</name>
    <dbReference type="NCBI Taxonomy" id="1289519"/>
    <lineage>
        <taxon>Bacteria</taxon>
        <taxon>Bacillati</taxon>
        <taxon>Bacillota</taxon>
        <taxon>Clostridia</taxon>
        <taxon>Eubacteriales</taxon>
        <taxon>Clostridiaceae</taxon>
        <taxon>Clostridium</taxon>
    </lineage>
</organism>
<dbReference type="Pfam" id="PF01899">
    <property type="entry name" value="MNHE"/>
    <property type="match status" value="1"/>
</dbReference>
<dbReference type="GO" id="GO:0015297">
    <property type="term" value="F:antiporter activity"/>
    <property type="evidence" value="ECO:0007669"/>
    <property type="project" value="UniProtKB-KW"/>
</dbReference>
<evidence type="ECO:0000256" key="2">
    <source>
        <dbReference type="ARBA" id="ARBA00006228"/>
    </source>
</evidence>
<dbReference type="PANTHER" id="PTHR34584">
    <property type="entry name" value="NA(+)/H(+) ANTIPORTER SUBUNIT E1"/>
    <property type="match status" value="1"/>
</dbReference>
<protein>
    <submittedName>
        <fullName evidence="9">Na(+)/H(+) antiporter subunit E1</fullName>
    </submittedName>
</protein>
<dbReference type="RefSeq" id="WP_106063428.1">
    <property type="nucleotide sequence ID" value="NZ_PVXO01000036.1"/>
</dbReference>
<comment type="subcellular location">
    <subcellularLocation>
        <location evidence="1">Cell membrane</location>
        <topology evidence="1">Multi-pass membrane protein</topology>
    </subcellularLocation>
</comment>
<evidence type="ECO:0000256" key="3">
    <source>
        <dbReference type="ARBA" id="ARBA00022449"/>
    </source>
</evidence>
<dbReference type="AlphaFoldDB" id="A0A2T0B4B3"/>
<dbReference type="EMBL" id="PVXO01000036">
    <property type="protein sequence ID" value="PRR78726.1"/>
    <property type="molecule type" value="Genomic_DNA"/>
</dbReference>
<evidence type="ECO:0000256" key="8">
    <source>
        <dbReference type="SAM" id="Phobius"/>
    </source>
</evidence>
<evidence type="ECO:0000256" key="4">
    <source>
        <dbReference type="ARBA" id="ARBA00022475"/>
    </source>
</evidence>
<keyword evidence="4" id="KW-1003">Cell membrane</keyword>
<evidence type="ECO:0000256" key="5">
    <source>
        <dbReference type="ARBA" id="ARBA00022692"/>
    </source>
</evidence>
<dbReference type="OrthoDB" id="9800498at2"/>
<keyword evidence="10" id="KW-1185">Reference proteome</keyword>
<gene>
    <name evidence="9" type="primary">mnhE1</name>
    <name evidence="9" type="ORF">CLLI_13080</name>
</gene>
<dbReference type="GO" id="GO:0005886">
    <property type="term" value="C:plasma membrane"/>
    <property type="evidence" value="ECO:0007669"/>
    <property type="project" value="UniProtKB-SubCell"/>
</dbReference>
<dbReference type="PANTHER" id="PTHR34584:SF1">
    <property type="entry name" value="NA(+)_H(+) ANTIPORTER SUBUNIT E1"/>
    <property type="match status" value="1"/>
</dbReference>
<comment type="caution">
    <text evidence="9">The sequence shown here is derived from an EMBL/GenBank/DDBJ whole genome shotgun (WGS) entry which is preliminary data.</text>
</comment>
<keyword evidence="3" id="KW-0050">Antiport</keyword>
<accession>A0A2T0B4B3</accession>
<evidence type="ECO:0000313" key="10">
    <source>
        <dbReference type="Proteomes" id="UP000239706"/>
    </source>
</evidence>
<feature type="transmembrane region" description="Helical" evidence="8">
    <location>
        <begin position="35"/>
        <end position="53"/>
    </location>
</feature>
<keyword evidence="5 8" id="KW-0812">Transmembrane</keyword>
<keyword evidence="3" id="KW-0813">Transport</keyword>
<evidence type="ECO:0000256" key="6">
    <source>
        <dbReference type="ARBA" id="ARBA00022989"/>
    </source>
</evidence>
<evidence type="ECO:0000256" key="1">
    <source>
        <dbReference type="ARBA" id="ARBA00004651"/>
    </source>
</evidence>
<dbReference type="GO" id="GO:0008324">
    <property type="term" value="F:monoatomic cation transmembrane transporter activity"/>
    <property type="evidence" value="ECO:0007669"/>
    <property type="project" value="InterPro"/>
</dbReference>
<evidence type="ECO:0000256" key="7">
    <source>
        <dbReference type="ARBA" id="ARBA00023136"/>
    </source>
</evidence>
<sequence length="173" mass="19629">MRVKSVVSTAILSFLLWLIYIGSYSAPNIGEELAGGIIVSLFIGVFSSSFLIKEDAFWMFKKNRILWLILFIPYYAVELIEANWDVAKRALSPNLNINPGIVKIETKLKSDYGLAMLANCITLTPGTIAMDIVEEKGSVYMYIHWIDVKTKEEEEASNIIKGAFEPWVRRIFI</sequence>
<name>A0A2T0B4B3_9CLOT</name>